<protein>
    <submittedName>
        <fullName evidence="1">Uncharacterized protein</fullName>
    </submittedName>
</protein>
<sequence>MERKLKHILFKERHGNIKIMGIFKFYSFSTKYNHENKYNRCSHSYLSFSTTMAKYIIGVVLFYERCTLSRVVR</sequence>
<reference evidence="1" key="1">
    <citation type="submission" date="2024-05" db="EMBL/GenBank/DDBJ databases">
        <title>Complete genomes of an iridovirus, and two densoviruses identified in lab reared social spiders in California, USA.</title>
        <authorList>
            <person name="Millerwise S."/>
            <person name="Lund M.C."/>
            <person name="Schmidlin K."/>
            <person name="Kraberger S."/>
            <person name="Harrison J."/>
            <person name="Cease A."/>
            <person name="Pinter-Wollman N."/>
            <person name="Varsani A."/>
        </authorList>
    </citation>
    <scope>NUCLEOTIDE SEQUENCE</scope>
    <source>
        <strain evidence="1">SocP20</strain>
    </source>
</reference>
<organism evidence="1">
    <name type="scientific">Iridovirus sp</name>
    <dbReference type="NCBI Taxonomy" id="135728"/>
    <lineage>
        <taxon>Viruses</taxon>
        <taxon>Varidnaviria</taxon>
        <taxon>Bamfordvirae</taxon>
        <taxon>Nucleocytoviricota</taxon>
        <taxon>Megaviricetes</taxon>
        <taxon>Pimascovirales</taxon>
        <taxon>Pimascovirales incertae sedis</taxon>
        <taxon>Iridoviridae</taxon>
        <taxon>Betairidovirinae</taxon>
        <taxon>Iridovirus</taxon>
    </lineage>
</organism>
<proteinExistence type="predicted"/>
<dbReference type="EMBL" id="PP847201">
    <property type="protein sequence ID" value="XBY85742.1"/>
    <property type="molecule type" value="Genomic_DNA"/>
</dbReference>
<name>A0AAU7YDN2_9VIRU</name>
<accession>A0AAU7YDN2</accession>
<evidence type="ECO:0000313" key="1">
    <source>
        <dbReference type="EMBL" id="XBY85742.1"/>
    </source>
</evidence>